<gene>
    <name evidence="2" type="primary">Vigan.10G096800</name>
    <name evidence="2" type="ORF">VIGAN_10096800</name>
</gene>
<protein>
    <submittedName>
        <fullName evidence="2">Uncharacterized protein</fullName>
    </submittedName>
</protein>
<name>A0A0S3T3Q2_PHAAN</name>
<sequence>MGGCSRFLESLPIQVQHGVSGIQYPDSYQQPFDPRYGRGYGTPTPLQQPQQPNLFVPPQTTQVAQRQ</sequence>
<feature type="region of interest" description="Disordered" evidence="1">
    <location>
        <begin position="24"/>
        <end position="67"/>
    </location>
</feature>
<evidence type="ECO:0000313" key="3">
    <source>
        <dbReference type="Proteomes" id="UP000291084"/>
    </source>
</evidence>
<reference evidence="2 3" key="1">
    <citation type="journal article" date="2015" name="Sci. Rep.">
        <title>The power of single molecule real-time sequencing technology in the de novo assembly of a eukaryotic genome.</title>
        <authorList>
            <person name="Sakai H."/>
            <person name="Naito K."/>
            <person name="Ogiso-Tanaka E."/>
            <person name="Takahashi Y."/>
            <person name="Iseki K."/>
            <person name="Muto C."/>
            <person name="Satou K."/>
            <person name="Teruya K."/>
            <person name="Shiroma A."/>
            <person name="Shimoji M."/>
            <person name="Hirano T."/>
            <person name="Itoh T."/>
            <person name="Kaga A."/>
            <person name="Tomooka N."/>
        </authorList>
    </citation>
    <scope>NUCLEOTIDE SEQUENCE [LARGE SCALE GENOMIC DNA]</scope>
    <source>
        <strain evidence="3">cv. Shumari</strain>
    </source>
</reference>
<accession>A0A0S3T3Q2</accession>
<keyword evidence="3" id="KW-1185">Reference proteome</keyword>
<dbReference type="EMBL" id="AP015043">
    <property type="protein sequence ID" value="BAT99519.1"/>
    <property type="molecule type" value="Genomic_DNA"/>
</dbReference>
<evidence type="ECO:0000313" key="2">
    <source>
        <dbReference type="EMBL" id="BAT99519.1"/>
    </source>
</evidence>
<organism evidence="2 3">
    <name type="scientific">Vigna angularis var. angularis</name>
    <dbReference type="NCBI Taxonomy" id="157739"/>
    <lineage>
        <taxon>Eukaryota</taxon>
        <taxon>Viridiplantae</taxon>
        <taxon>Streptophyta</taxon>
        <taxon>Embryophyta</taxon>
        <taxon>Tracheophyta</taxon>
        <taxon>Spermatophyta</taxon>
        <taxon>Magnoliopsida</taxon>
        <taxon>eudicotyledons</taxon>
        <taxon>Gunneridae</taxon>
        <taxon>Pentapetalae</taxon>
        <taxon>rosids</taxon>
        <taxon>fabids</taxon>
        <taxon>Fabales</taxon>
        <taxon>Fabaceae</taxon>
        <taxon>Papilionoideae</taxon>
        <taxon>50 kb inversion clade</taxon>
        <taxon>NPAAA clade</taxon>
        <taxon>indigoferoid/millettioid clade</taxon>
        <taxon>Phaseoleae</taxon>
        <taxon>Vigna</taxon>
    </lineage>
</organism>
<evidence type="ECO:0000256" key="1">
    <source>
        <dbReference type="SAM" id="MobiDB-lite"/>
    </source>
</evidence>
<feature type="compositionally biased region" description="Low complexity" evidence="1">
    <location>
        <begin position="42"/>
        <end position="59"/>
    </location>
</feature>
<dbReference type="Proteomes" id="UP000291084">
    <property type="component" value="Chromosome 10"/>
</dbReference>
<dbReference type="AlphaFoldDB" id="A0A0S3T3Q2"/>
<proteinExistence type="predicted"/>